<dbReference type="OrthoDB" id="25948at2157"/>
<dbReference type="RefSeq" id="WP_013680099.1">
    <property type="nucleotide sequence ID" value="NC_015315.1"/>
</dbReference>
<dbReference type="CDD" id="cd00009">
    <property type="entry name" value="AAA"/>
    <property type="match status" value="1"/>
</dbReference>
<accession>F2L0U8</accession>
<dbReference type="Proteomes" id="UP000008138">
    <property type="component" value="Chromosome"/>
</dbReference>
<dbReference type="Pfam" id="PF01637">
    <property type="entry name" value="ATPase_2"/>
    <property type="match status" value="1"/>
</dbReference>
<dbReference type="eggNOG" id="arCOG03408">
    <property type="taxonomic scope" value="Archaea"/>
</dbReference>
<protein>
    <recommendedName>
        <fullName evidence="1">AAA+ ATPase domain-containing protein</fullName>
    </recommendedName>
</protein>
<organism evidence="2 3">
    <name type="scientific">Thermoproteus uzoniensis (strain 768-20)</name>
    <dbReference type="NCBI Taxonomy" id="999630"/>
    <lineage>
        <taxon>Archaea</taxon>
        <taxon>Thermoproteota</taxon>
        <taxon>Thermoprotei</taxon>
        <taxon>Thermoproteales</taxon>
        <taxon>Thermoproteaceae</taxon>
        <taxon>Thermoproteus</taxon>
    </lineage>
</organism>
<dbReference type="EMBL" id="CP002590">
    <property type="protein sequence ID" value="AEA12763.1"/>
    <property type="molecule type" value="Genomic_DNA"/>
</dbReference>
<dbReference type="HOGENOM" id="CLU_070505_0_0_2"/>
<sequence length="327" mass="36083">MDCGFRVKFLGRYVCFADRGDETKRLLDLARRGRSVPLVIYGPEGCGKTSLLRYLHKRLSGYYDYVIYYSPLYGPEEGLTAPDDVKRAVMSLARAVGGELASAVAEAVLAIGEIFVRRLGVRRVDSLALLLDDVFQAVGNAELYVKKALNLAEHPPVEVGKISVILASSEGESLEAVGRHLWADVKTIWNLNKAGFRELVGQIPDAGQDAERLWSAAGGNPRLVELLAGEGWSAERLVEKMYKVRDVDAQLLAKYRKVVEEALADPDVLLDAPRELTRYLVSKNLVAKIVDPLAPIEGGKDLGVGKDYAWQTPLHRELVRLALRRTG</sequence>
<dbReference type="SUPFAM" id="SSF52540">
    <property type="entry name" value="P-loop containing nucleoside triphosphate hydrolases"/>
    <property type="match status" value="1"/>
</dbReference>
<gene>
    <name evidence="2" type="ordered locus">TUZN_1287</name>
</gene>
<dbReference type="AlphaFoldDB" id="F2L0U8"/>
<dbReference type="GO" id="GO:0005524">
    <property type="term" value="F:ATP binding"/>
    <property type="evidence" value="ECO:0007669"/>
    <property type="project" value="InterPro"/>
</dbReference>
<name>F2L0U8_THEU7</name>
<evidence type="ECO:0000259" key="1">
    <source>
        <dbReference type="SMART" id="SM00382"/>
    </source>
</evidence>
<dbReference type="Gene3D" id="3.40.50.300">
    <property type="entry name" value="P-loop containing nucleotide triphosphate hydrolases"/>
    <property type="match status" value="1"/>
</dbReference>
<proteinExistence type="predicted"/>
<evidence type="ECO:0000313" key="3">
    <source>
        <dbReference type="Proteomes" id="UP000008138"/>
    </source>
</evidence>
<dbReference type="STRING" id="999630.TUZN_1287"/>
<feature type="domain" description="AAA+ ATPase" evidence="1">
    <location>
        <begin position="34"/>
        <end position="187"/>
    </location>
</feature>
<dbReference type="InterPro" id="IPR003593">
    <property type="entry name" value="AAA+_ATPase"/>
</dbReference>
<dbReference type="SMART" id="SM00382">
    <property type="entry name" value="AAA"/>
    <property type="match status" value="1"/>
</dbReference>
<reference key="2">
    <citation type="submission" date="2011-03" db="EMBL/GenBank/DDBJ databases">
        <title>Complete genome sequence of the thermoacidophilic crenarchaeon Thermoproteus uzoniensis 768-20.</title>
        <authorList>
            <person name="Mardanov A.V."/>
            <person name="Gumerov V.M."/>
            <person name="Beletsky A.V."/>
            <person name="Prokofeva M.I."/>
            <person name="Bonch-Osmolovskaya E.A."/>
            <person name="Ravin N.V."/>
            <person name="Skryabin K.G."/>
        </authorList>
    </citation>
    <scope>NUCLEOTIDE SEQUENCE</scope>
    <source>
        <strain>768-20</strain>
    </source>
</reference>
<dbReference type="InterPro" id="IPR027417">
    <property type="entry name" value="P-loop_NTPase"/>
</dbReference>
<dbReference type="GeneID" id="10360814"/>
<evidence type="ECO:0000313" key="2">
    <source>
        <dbReference type="EMBL" id="AEA12763.1"/>
    </source>
</evidence>
<reference evidence="2 3" key="1">
    <citation type="journal article" date="2011" name="J. Bacteriol.">
        <title>Complete genome sequence of the thermoacidophilic crenarchaeon Thermoproteus uzoniensis 768-20.</title>
        <authorList>
            <person name="Mardanov A.V."/>
            <person name="Gumerov V.M."/>
            <person name="Beletsky A.V."/>
            <person name="Prokofeva M.I."/>
            <person name="Bonch-Osmolovskaya E.A."/>
            <person name="Ravin N.V."/>
            <person name="Skryabin K.G."/>
        </authorList>
    </citation>
    <scope>NUCLEOTIDE SEQUENCE [LARGE SCALE GENOMIC DNA]</scope>
    <source>
        <strain evidence="2 3">768-20</strain>
    </source>
</reference>
<keyword evidence="3" id="KW-1185">Reference proteome</keyword>
<dbReference type="KEGG" id="tuz:TUZN_1287"/>
<dbReference type="InterPro" id="IPR011579">
    <property type="entry name" value="ATPase_dom"/>
</dbReference>